<dbReference type="Pfam" id="PF17064">
    <property type="entry name" value="QVR"/>
    <property type="match status" value="1"/>
</dbReference>
<protein>
    <submittedName>
        <fullName evidence="11">Uncharacterized protein LOC107071854</fullName>
    </submittedName>
</protein>
<keyword evidence="8" id="KW-0449">Lipoprotein</keyword>
<evidence type="ECO:0000256" key="9">
    <source>
        <dbReference type="SAM" id="SignalP"/>
    </source>
</evidence>
<proteinExistence type="predicted"/>
<sequence length="168" mass="19222">MRVESLLIQFVTIFLYILKTKAEGIMCYRCVATFSGHDASEKLCSQFNGNKTFQVSCPTSTFCVKKTVYYKSQTSMIKTVQRDCATQKYIYKSYDFEKKEWSDKEEVIKTVYEEGCATGEDRGATGRPPEYCYCDSDLCNFSPSIKTVNVTTVFLLALSLLFVKFVYV</sequence>
<keyword evidence="10" id="KW-1185">Reference proteome</keyword>
<accession>A0ABM1J2N0</accession>
<comment type="subcellular location">
    <subcellularLocation>
        <location evidence="1">Membrane</location>
        <topology evidence="1">Lipid-anchor</topology>
        <topology evidence="1">GPI-anchor</topology>
    </subcellularLocation>
</comment>
<evidence type="ECO:0000256" key="1">
    <source>
        <dbReference type="ARBA" id="ARBA00004589"/>
    </source>
</evidence>
<dbReference type="Proteomes" id="UP000694924">
    <property type="component" value="Unplaced"/>
</dbReference>
<organism evidence="10 11">
    <name type="scientific">Polistes dominula</name>
    <name type="common">European paper wasp</name>
    <name type="synonym">Vespa dominula</name>
    <dbReference type="NCBI Taxonomy" id="743375"/>
    <lineage>
        <taxon>Eukaryota</taxon>
        <taxon>Metazoa</taxon>
        <taxon>Ecdysozoa</taxon>
        <taxon>Arthropoda</taxon>
        <taxon>Hexapoda</taxon>
        <taxon>Insecta</taxon>
        <taxon>Pterygota</taxon>
        <taxon>Neoptera</taxon>
        <taxon>Endopterygota</taxon>
        <taxon>Hymenoptera</taxon>
        <taxon>Apocrita</taxon>
        <taxon>Aculeata</taxon>
        <taxon>Vespoidea</taxon>
        <taxon>Vespidae</taxon>
        <taxon>Polistinae</taxon>
        <taxon>Polistini</taxon>
        <taxon>Polistes</taxon>
    </lineage>
</organism>
<feature type="signal peptide" evidence="9">
    <location>
        <begin position="1"/>
        <end position="22"/>
    </location>
</feature>
<dbReference type="InterPro" id="IPR050975">
    <property type="entry name" value="Sleep_regulator"/>
</dbReference>
<evidence type="ECO:0000256" key="5">
    <source>
        <dbReference type="ARBA" id="ARBA00022989"/>
    </source>
</evidence>
<keyword evidence="4 9" id="KW-0732">Signal</keyword>
<evidence type="ECO:0000313" key="11">
    <source>
        <dbReference type="RefSeq" id="XP_015186717.1"/>
    </source>
</evidence>
<evidence type="ECO:0000256" key="7">
    <source>
        <dbReference type="ARBA" id="ARBA00023180"/>
    </source>
</evidence>
<keyword evidence="6" id="KW-0472">Membrane</keyword>
<dbReference type="PANTHER" id="PTHR33562:SF29">
    <property type="entry name" value="PROTEIN SLEEPLESS"/>
    <property type="match status" value="1"/>
</dbReference>
<dbReference type="GeneID" id="107071854"/>
<evidence type="ECO:0000256" key="4">
    <source>
        <dbReference type="ARBA" id="ARBA00022729"/>
    </source>
</evidence>
<keyword evidence="3" id="KW-0812">Transmembrane</keyword>
<keyword evidence="5" id="KW-1133">Transmembrane helix</keyword>
<gene>
    <name evidence="11" type="primary">LOC107071854</name>
</gene>
<keyword evidence="2" id="KW-0336">GPI-anchor</keyword>
<evidence type="ECO:0000256" key="8">
    <source>
        <dbReference type="ARBA" id="ARBA00023288"/>
    </source>
</evidence>
<evidence type="ECO:0000256" key="3">
    <source>
        <dbReference type="ARBA" id="ARBA00022692"/>
    </source>
</evidence>
<dbReference type="InterPro" id="IPR031424">
    <property type="entry name" value="QVR-like"/>
</dbReference>
<keyword evidence="7" id="KW-0325">Glycoprotein</keyword>
<dbReference type="RefSeq" id="XP_015186717.1">
    <property type="nucleotide sequence ID" value="XM_015331231.1"/>
</dbReference>
<evidence type="ECO:0000256" key="6">
    <source>
        <dbReference type="ARBA" id="ARBA00023136"/>
    </source>
</evidence>
<dbReference type="PANTHER" id="PTHR33562">
    <property type="entry name" value="ATILLA, ISOFORM B-RELATED-RELATED"/>
    <property type="match status" value="1"/>
</dbReference>
<name>A0ABM1J2N0_POLDO</name>
<evidence type="ECO:0000256" key="2">
    <source>
        <dbReference type="ARBA" id="ARBA00022622"/>
    </source>
</evidence>
<reference evidence="11" key="1">
    <citation type="submission" date="2025-08" db="UniProtKB">
        <authorList>
            <consortium name="RefSeq"/>
        </authorList>
    </citation>
    <scope>IDENTIFICATION</scope>
    <source>
        <tissue evidence="11">Whole body</tissue>
    </source>
</reference>
<feature type="chain" id="PRO_5046607446" evidence="9">
    <location>
        <begin position="23"/>
        <end position="168"/>
    </location>
</feature>
<evidence type="ECO:0000313" key="10">
    <source>
        <dbReference type="Proteomes" id="UP000694924"/>
    </source>
</evidence>